<name>A0A2W0HN52_9BACI</name>
<comment type="caution">
    <text evidence="8">The sequence shown here is derived from an EMBL/GenBank/DDBJ whole genome shotgun (WGS) entry which is preliminary data.</text>
</comment>
<evidence type="ECO:0000256" key="1">
    <source>
        <dbReference type="ARBA" id="ARBA00004651"/>
    </source>
</evidence>
<dbReference type="PANTHER" id="PTHR12677:SF59">
    <property type="entry name" value="GOLGI APPARATUS MEMBRANE PROTEIN TVP38-RELATED"/>
    <property type="match status" value="1"/>
</dbReference>
<dbReference type="EMBL" id="PDOF01000001">
    <property type="protein sequence ID" value="PYZ98309.1"/>
    <property type="molecule type" value="Genomic_DNA"/>
</dbReference>
<sequence length="223" mass="25112">MWMKLMIRISVLLLIIYAVYTLNQTIFQIDPERIRNWILSFGLLAPLFYLLIFALRPLTLFPASILAVAGGLSFGPLFGPVLTYAGSLMGAVISFWIARKLGKHLISRKWQVKAEALQERVEKHGFFYVLVLRILPVVNFDLVSYLSGVSRIPFKTYIGATMCGIIPGSLAFSFLGASFVGGDWRIIAATVMLFVAAFLIPVYVRYRLAKRNIDLDKDLETLE</sequence>
<dbReference type="InterPro" id="IPR015414">
    <property type="entry name" value="TMEM64"/>
</dbReference>
<evidence type="ECO:0000313" key="9">
    <source>
        <dbReference type="Proteomes" id="UP000248066"/>
    </source>
</evidence>
<evidence type="ECO:0000256" key="2">
    <source>
        <dbReference type="ARBA" id="ARBA00022475"/>
    </source>
</evidence>
<dbReference type="Pfam" id="PF09335">
    <property type="entry name" value="VTT_dom"/>
    <property type="match status" value="1"/>
</dbReference>
<comment type="caution">
    <text evidence="6">Lacks conserved residue(s) required for the propagation of feature annotation.</text>
</comment>
<keyword evidence="5 6" id="KW-0472">Membrane</keyword>
<feature type="domain" description="VTT" evidence="7">
    <location>
        <begin position="61"/>
        <end position="177"/>
    </location>
</feature>
<gene>
    <name evidence="8" type="ORF">CR205_06845</name>
</gene>
<feature type="transmembrane region" description="Helical" evidence="6">
    <location>
        <begin position="158"/>
        <end position="180"/>
    </location>
</feature>
<organism evidence="8 9">
    <name type="scientific">Alteribacter lacisalsi</name>
    <dbReference type="NCBI Taxonomy" id="2045244"/>
    <lineage>
        <taxon>Bacteria</taxon>
        <taxon>Bacillati</taxon>
        <taxon>Bacillota</taxon>
        <taxon>Bacilli</taxon>
        <taxon>Bacillales</taxon>
        <taxon>Bacillaceae</taxon>
        <taxon>Alteribacter</taxon>
    </lineage>
</organism>
<evidence type="ECO:0000256" key="6">
    <source>
        <dbReference type="RuleBase" id="RU366058"/>
    </source>
</evidence>
<keyword evidence="2 6" id="KW-1003">Cell membrane</keyword>
<feature type="transmembrane region" description="Helical" evidence="6">
    <location>
        <begin position="186"/>
        <end position="204"/>
    </location>
</feature>
<evidence type="ECO:0000256" key="4">
    <source>
        <dbReference type="ARBA" id="ARBA00022989"/>
    </source>
</evidence>
<comment type="subcellular location">
    <subcellularLocation>
        <location evidence="1 6">Cell membrane</location>
        <topology evidence="1 6">Multi-pass membrane protein</topology>
    </subcellularLocation>
</comment>
<accession>A0A2W0HN52</accession>
<dbReference type="InterPro" id="IPR032816">
    <property type="entry name" value="VTT_dom"/>
</dbReference>
<dbReference type="PANTHER" id="PTHR12677">
    <property type="entry name" value="GOLGI APPARATUS MEMBRANE PROTEIN TVP38-RELATED"/>
    <property type="match status" value="1"/>
</dbReference>
<dbReference type="OrthoDB" id="9812980at2"/>
<feature type="transmembrane region" description="Helical" evidence="6">
    <location>
        <begin position="65"/>
        <end position="98"/>
    </location>
</feature>
<protein>
    <recommendedName>
        <fullName evidence="6">TVP38/TMEM64 family membrane protein</fullName>
    </recommendedName>
</protein>
<evidence type="ECO:0000259" key="7">
    <source>
        <dbReference type="Pfam" id="PF09335"/>
    </source>
</evidence>
<dbReference type="Proteomes" id="UP000248066">
    <property type="component" value="Unassembled WGS sequence"/>
</dbReference>
<evidence type="ECO:0000256" key="5">
    <source>
        <dbReference type="ARBA" id="ARBA00023136"/>
    </source>
</evidence>
<comment type="similarity">
    <text evidence="6">Belongs to the TVP38/TMEM64 family.</text>
</comment>
<proteinExistence type="inferred from homology"/>
<keyword evidence="4 6" id="KW-1133">Transmembrane helix</keyword>
<reference evidence="8 9" key="1">
    <citation type="submission" date="2017-10" db="EMBL/GenBank/DDBJ databases">
        <title>Bacillus sp. nov., a halophilic bacterium isolated from a Yangshapao Lake.</title>
        <authorList>
            <person name="Wang H."/>
        </authorList>
    </citation>
    <scope>NUCLEOTIDE SEQUENCE [LARGE SCALE GENOMIC DNA]</scope>
    <source>
        <strain evidence="8 9">YSP-3</strain>
    </source>
</reference>
<dbReference type="AlphaFoldDB" id="A0A2W0HN52"/>
<keyword evidence="3 6" id="KW-0812">Transmembrane</keyword>
<evidence type="ECO:0000313" key="8">
    <source>
        <dbReference type="EMBL" id="PYZ98309.1"/>
    </source>
</evidence>
<feature type="transmembrane region" description="Helical" evidence="6">
    <location>
        <begin position="37"/>
        <end position="58"/>
    </location>
</feature>
<evidence type="ECO:0000256" key="3">
    <source>
        <dbReference type="ARBA" id="ARBA00022692"/>
    </source>
</evidence>
<dbReference type="RefSeq" id="WP_110518181.1">
    <property type="nucleotide sequence ID" value="NZ_PDOF01000001.1"/>
</dbReference>
<dbReference type="GO" id="GO:0005886">
    <property type="term" value="C:plasma membrane"/>
    <property type="evidence" value="ECO:0007669"/>
    <property type="project" value="UniProtKB-SubCell"/>
</dbReference>
<keyword evidence="9" id="KW-1185">Reference proteome</keyword>